<feature type="domain" description="TonB-dependent receptor-like beta-barrel" evidence="13">
    <location>
        <begin position="228"/>
        <end position="600"/>
    </location>
</feature>
<gene>
    <name evidence="15" type="ORF">FWJ25_18570</name>
</gene>
<name>A0A5B0V844_9GAMM</name>
<proteinExistence type="inferred from homology"/>
<accession>A0A5B0V844</accession>
<evidence type="ECO:0000256" key="7">
    <source>
        <dbReference type="ARBA" id="ARBA00023077"/>
    </source>
</evidence>
<keyword evidence="5 12" id="KW-0732">Signal</keyword>
<evidence type="ECO:0000256" key="6">
    <source>
        <dbReference type="ARBA" id="ARBA00023065"/>
    </source>
</evidence>
<dbReference type="InterPro" id="IPR000531">
    <property type="entry name" value="Beta-barrel_TonB"/>
</dbReference>
<dbReference type="Gene3D" id="2.170.130.10">
    <property type="entry name" value="TonB-dependent receptor, plug domain"/>
    <property type="match status" value="1"/>
</dbReference>
<evidence type="ECO:0000313" key="16">
    <source>
        <dbReference type="Proteomes" id="UP000323161"/>
    </source>
</evidence>
<dbReference type="InterPro" id="IPR036942">
    <property type="entry name" value="Beta-barrel_TonB_sf"/>
</dbReference>
<comment type="subcellular location">
    <subcellularLocation>
        <location evidence="1 10">Cell outer membrane</location>
        <topology evidence="1 10">Multi-pass membrane protein</topology>
    </subcellularLocation>
</comment>
<dbReference type="CDD" id="cd01347">
    <property type="entry name" value="ligand_gated_channel"/>
    <property type="match status" value="1"/>
</dbReference>
<evidence type="ECO:0000256" key="8">
    <source>
        <dbReference type="ARBA" id="ARBA00023136"/>
    </source>
</evidence>
<dbReference type="PROSITE" id="PS52016">
    <property type="entry name" value="TONB_DEPENDENT_REC_3"/>
    <property type="match status" value="1"/>
</dbReference>
<reference evidence="15 16" key="1">
    <citation type="submission" date="2019-08" db="EMBL/GenBank/DDBJ databases">
        <title>Marinobacter ZYF650 sp. nov., a marine bacterium isolated from seawater of the Mariana trench.</title>
        <authorList>
            <person name="Ahmad W."/>
        </authorList>
    </citation>
    <scope>NUCLEOTIDE SEQUENCE [LARGE SCALE GENOMIC DNA]</scope>
    <source>
        <strain evidence="15 16">ZYF650</strain>
    </source>
</reference>
<dbReference type="Pfam" id="PF07715">
    <property type="entry name" value="Plug"/>
    <property type="match status" value="1"/>
</dbReference>
<comment type="caution">
    <text evidence="15">The sequence shown here is derived from an EMBL/GenBank/DDBJ whole genome shotgun (WGS) entry which is preliminary data.</text>
</comment>
<evidence type="ECO:0000313" key="15">
    <source>
        <dbReference type="EMBL" id="KAA1170730.1"/>
    </source>
</evidence>
<keyword evidence="8 10" id="KW-0472">Membrane</keyword>
<evidence type="ECO:0000256" key="9">
    <source>
        <dbReference type="ARBA" id="ARBA00023237"/>
    </source>
</evidence>
<keyword evidence="3 10" id="KW-1134">Transmembrane beta strand</keyword>
<evidence type="ECO:0000259" key="14">
    <source>
        <dbReference type="Pfam" id="PF07715"/>
    </source>
</evidence>
<evidence type="ECO:0000256" key="11">
    <source>
        <dbReference type="RuleBase" id="RU003357"/>
    </source>
</evidence>
<dbReference type="GO" id="GO:0015344">
    <property type="term" value="F:siderophore uptake transmembrane transporter activity"/>
    <property type="evidence" value="ECO:0007669"/>
    <property type="project" value="TreeGrafter"/>
</dbReference>
<dbReference type="InterPro" id="IPR037066">
    <property type="entry name" value="Plug_dom_sf"/>
</dbReference>
<dbReference type="SUPFAM" id="SSF56935">
    <property type="entry name" value="Porins"/>
    <property type="match status" value="1"/>
</dbReference>
<evidence type="ECO:0000259" key="13">
    <source>
        <dbReference type="Pfam" id="PF00593"/>
    </source>
</evidence>
<keyword evidence="15" id="KW-0675">Receptor</keyword>
<keyword evidence="2 10" id="KW-0813">Transport</keyword>
<comment type="similarity">
    <text evidence="10 11">Belongs to the TonB-dependent receptor family.</text>
</comment>
<evidence type="ECO:0000256" key="5">
    <source>
        <dbReference type="ARBA" id="ARBA00022729"/>
    </source>
</evidence>
<organism evidence="15 16">
    <name type="scientific">Marinobacter salinexigens</name>
    <dbReference type="NCBI Taxonomy" id="2919747"/>
    <lineage>
        <taxon>Bacteria</taxon>
        <taxon>Pseudomonadati</taxon>
        <taxon>Pseudomonadota</taxon>
        <taxon>Gammaproteobacteria</taxon>
        <taxon>Pseudomonadales</taxon>
        <taxon>Marinobacteraceae</taxon>
        <taxon>Marinobacter</taxon>
    </lineage>
</organism>
<feature type="chain" id="PRO_5023014469" evidence="12">
    <location>
        <begin position="25"/>
        <end position="630"/>
    </location>
</feature>
<dbReference type="EMBL" id="VTUU01000015">
    <property type="protein sequence ID" value="KAA1170730.1"/>
    <property type="molecule type" value="Genomic_DNA"/>
</dbReference>
<evidence type="ECO:0000256" key="3">
    <source>
        <dbReference type="ARBA" id="ARBA00022452"/>
    </source>
</evidence>
<evidence type="ECO:0000256" key="12">
    <source>
        <dbReference type="SAM" id="SignalP"/>
    </source>
</evidence>
<dbReference type="InterPro" id="IPR039426">
    <property type="entry name" value="TonB-dep_rcpt-like"/>
</dbReference>
<dbReference type="RefSeq" id="WP_149601761.1">
    <property type="nucleotide sequence ID" value="NZ_VTUU01000015.1"/>
</dbReference>
<keyword evidence="6" id="KW-0406">Ion transport</keyword>
<dbReference type="PANTHER" id="PTHR30069:SF53">
    <property type="entry name" value="COLICIN I RECEPTOR-RELATED"/>
    <property type="match status" value="1"/>
</dbReference>
<keyword evidence="9 10" id="KW-0998">Cell outer membrane</keyword>
<dbReference type="Proteomes" id="UP000323161">
    <property type="component" value="Unassembled WGS sequence"/>
</dbReference>
<dbReference type="InterPro" id="IPR012910">
    <property type="entry name" value="Plug_dom"/>
</dbReference>
<keyword evidence="16" id="KW-1185">Reference proteome</keyword>
<evidence type="ECO:0000256" key="1">
    <source>
        <dbReference type="ARBA" id="ARBA00004571"/>
    </source>
</evidence>
<sequence>MSREFFSLSSLASAMMLVHSSAFAEVQELDALVVTASGTEHTQMSAPAFTTVIDEDSIRENPSQTVADLIGKSAGVVNLTDPSGRDELQIRGLPGSYTLVLVDGRRVSSSNALWRGGDFDFSSIPRSSIERIEIVRGPMSSLYGADAMGGVINIITKKGTAEWVTSIDASYEAVLEGEDGNRWRTNLSTSGAVAEDVYVRLSGEVYDRDAWFTNEGDDVPGQEEKKARNLSGSVSWDIDNRQTLIADVRVNHDERPYGIYSAGPDYRGQEINRETYGVTHEGDWAWGSTRLNVNYEDGEIDDLNSRYPDPQQRYLEEKTLTAAGSGSVIWGDHGLTAGFEVRDQTVADKVAFSETGEASALIKGVYLQDEWFLTDRLTLTLGGRYDDHEDFDGEFTPRGYLVYQLNDSLSLKGGVAKAYKAPAPHQIIEEYQVVSCGGSCFIPGNPDLVPETSTNYELGFEVSRPAWRMSAVAFRSDVEDMIVAIRDPRSWVNLNEVEIQGVELEGSVDMGFGLSFDGAYTYQDTEENGEDEIAYRPRHKLNAGLNWQVVSSTGIRLGADYFGEQVNYDGDDQSAYTLFDLSVNSQVTPALALRGGVNNLTNVDLTEDADDDYYGNVLGRSVFVGMSYDF</sequence>
<dbReference type="GO" id="GO:0044718">
    <property type="term" value="P:siderophore transmembrane transport"/>
    <property type="evidence" value="ECO:0007669"/>
    <property type="project" value="TreeGrafter"/>
</dbReference>
<dbReference type="Pfam" id="PF00593">
    <property type="entry name" value="TonB_dep_Rec_b-barrel"/>
    <property type="match status" value="1"/>
</dbReference>
<keyword evidence="4 10" id="KW-0812">Transmembrane</keyword>
<keyword evidence="7 11" id="KW-0798">TonB box</keyword>
<dbReference type="Gene3D" id="2.40.170.20">
    <property type="entry name" value="TonB-dependent receptor, beta-barrel domain"/>
    <property type="match status" value="1"/>
</dbReference>
<evidence type="ECO:0000256" key="4">
    <source>
        <dbReference type="ARBA" id="ARBA00022692"/>
    </source>
</evidence>
<dbReference type="AlphaFoldDB" id="A0A5B0V844"/>
<feature type="domain" description="TonB-dependent receptor plug" evidence="14">
    <location>
        <begin position="43"/>
        <end position="151"/>
    </location>
</feature>
<evidence type="ECO:0000256" key="10">
    <source>
        <dbReference type="PROSITE-ProRule" id="PRU01360"/>
    </source>
</evidence>
<dbReference type="GO" id="GO:0009279">
    <property type="term" value="C:cell outer membrane"/>
    <property type="evidence" value="ECO:0007669"/>
    <property type="project" value="UniProtKB-SubCell"/>
</dbReference>
<feature type="signal peptide" evidence="12">
    <location>
        <begin position="1"/>
        <end position="24"/>
    </location>
</feature>
<evidence type="ECO:0000256" key="2">
    <source>
        <dbReference type="ARBA" id="ARBA00022448"/>
    </source>
</evidence>
<dbReference type="PANTHER" id="PTHR30069">
    <property type="entry name" value="TONB-DEPENDENT OUTER MEMBRANE RECEPTOR"/>
    <property type="match status" value="1"/>
</dbReference>
<protein>
    <submittedName>
        <fullName evidence="15">TonB-dependent receptor</fullName>
    </submittedName>
</protein>